<reference evidence="1 2" key="1">
    <citation type="submission" date="2015-01" db="EMBL/GenBank/DDBJ databases">
        <title>Evolution of Trichinella species and genotypes.</title>
        <authorList>
            <person name="Korhonen P.K."/>
            <person name="Edoardo P."/>
            <person name="Giuseppe L.R."/>
            <person name="Gasser R.B."/>
        </authorList>
    </citation>
    <scope>NUCLEOTIDE SEQUENCE [LARGE SCALE GENOMIC DNA]</scope>
    <source>
        <strain evidence="1">ISS470</strain>
    </source>
</reference>
<keyword evidence="2" id="KW-1185">Reference proteome</keyword>
<accession>A0A0V1FUV9</accession>
<dbReference type="EMBL" id="JYDT01000028">
    <property type="protein sequence ID" value="KRY89708.1"/>
    <property type="molecule type" value="Genomic_DNA"/>
</dbReference>
<comment type="caution">
    <text evidence="1">The sequence shown here is derived from an EMBL/GenBank/DDBJ whole genome shotgun (WGS) entry which is preliminary data.</text>
</comment>
<name>A0A0V1FUV9_TRIPS</name>
<evidence type="ECO:0000313" key="2">
    <source>
        <dbReference type="Proteomes" id="UP000054995"/>
    </source>
</evidence>
<gene>
    <name evidence="1" type="ORF">T4D_10664</name>
</gene>
<sequence>MNSRNWEFYQSFQKIIDWELLKFYIPSIRTIFFALIIKALNFTAPAANFEVRRTIIVNVENHGIGINRVLVKLQKMAKCSLSFSKQLMK</sequence>
<dbReference type="Proteomes" id="UP000054995">
    <property type="component" value="Unassembled WGS sequence"/>
</dbReference>
<protein>
    <submittedName>
        <fullName evidence="1">Uncharacterized protein</fullName>
    </submittedName>
</protein>
<organism evidence="1 2">
    <name type="scientific">Trichinella pseudospiralis</name>
    <name type="common">Parasitic roundworm</name>
    <dbReference type="NCBI Taxonomy" id="6337"/>
    <lineage>
        <taxon>Eukaryota</taxon>
        <taxon>Metazoa</taxon>
        <taxon>Ecdysozoa</taxon>
        <taxon>Nematoda</taxon>
        <taxon>Enoplea</taxon>
        <taxon>Dorylaimia</taxon>
        <taxon>Trichinellida</taxon>
        <taxon>Trichinellidae</taxon>
        <taxon>Trichinella</taxon>
    </lineage>
</organism>
<evidence type="ECO:0000313" key="1">
    <source>
        <dbReference type="EMBL" id="KRY89708.1"/>
    </source>
</evidence>
<proteinExistence type="predicted"/>
<dbReference type="AlphaFoldDB" id="A0A0V1FUV9"/>